<keyword evidence="1" id="KW-0812">Transmembrane</keyword>
<feature type="transmembrane region" description="Helical" evidence="1">
    <location>
        <begin position="6"/>
        <end position="23"/>
    </location>
</feature>
<organism evidence="2 3">
    <name type="scientific">Streptococcus sanguinis</name>
    <dbReference type="NCBI Taxonomy" id="1305"/>
    <lineage>
        <taxon>Bacteria</taxon>
        <taxon>Bacillati</taxon>
        <taxon>Bacillota</taxon>
        <taxon>Bacilli</taxon>
        <taxon>Lactobacillales</taxon>
        <taxon>Streptococcaceae</taxon>
        <taxon>Streptococcus</taxon>
    </lineage>
</organism>
<keyword evidence="1" id="KW-0472">Membrane</keyword>
<evidence type="ECO:0000313" key="2">
    <source>
        <dbReference type="EMBL" id="RSI10864.1"/>
    </source>
</evidence>
<proteinExistence type="predicted"/>
<protein>
    <submittedName>
        <fullName evidence="2">Uncharacterized protein</fullName>
    </submittedName>
</protein>
<comment type="caution">
    <text evidence="2">The sequence shown here is derived from an EMBL/GenBank/DDBJ whole genome shotgun (WGS) entry which is preliminary data.</text>
</comment>
<evidence type="ECO:0000313" key="3">
    <source>
        <dbReference type="Proteomes" id="UP000269317"/>
    </source>
</evidence>
<accession>A0A427Z9K7</accession>
<evidence type="ECO:0000256" key="1">
    <source>
        <dbReference type="SAM" id="Phobius"/>
    </source>
</evidence>
<dbReference type="AlphaFoldDB" id="A0A427Z9K7"/>
<name>A0A427Z9K7_STRSA</name>
<dbReference type="RefSeq" id="WP_125340867.1">
    <property type="nucleotide sequence ID" value="NZ_CP076614.1"/>
</dbReference>
<keyword evidence="1" id="KW-1133">Transmembrane helix</keyword>
<gene>
    <name evidence="2" type="ORF">D8887_03860</name>
</gene>
<dbReference type="EMBL" id="RJML01000003">
    <property type="protein sequence ID" value="RSI10864.1"/>
    <property type="molecule type" value="Genomic_DNA"/>
</dbReference>
<sequence length="202" mass="23010">MRKKLVISIIILLISTLGVFIFVKQVEHARFEARRDKLIKHSFSLFEEQTALYIKEKYTGISKIEFSPIFFEEGGPNDYLSIQVVPVIYDQEGNKAYLGREVGKTSFLSYGLHFGVEFDFGIDNEEIIVLENSKVGGDIDVSDAKTLPENAKMSKGYGIDDNISALVKDGQLKNVKKKEGGSSQVEIVYNLEIRKEDYRKWR</sequence>
<dbReference type="Proteomes" id="UP000269317">
    <property type="component" value="Unassembled WGS sequence"/>
</dbReference>
<reference evidence="2 3" key="1">
    <citation type="submission" date="2018-11" db="EMBL/GenBank/DDBJ databases">
        <title>Species Designations Belie Phenotypic and Genotypic Heterogeneity in Oral Streptococci.</title>
        <authorList>
            <person name="Velsko I."/>
        </authorList>
    </citation>
    <scope>NUCLEOTIDE SEQUENCE [LARGE SCALE GENOMIC DNA]</scope>
    <source>
        <strain evidence="2 3">KLC03</strain>
    </source>
</reference>